<dbReference type="InterPro" id="IPR037972">
    <property type="entry name" value="RepB_N"/>
</dbReference>
<feature type="compositionally biased region" description="Polar residues" evidence="2">
    <location>
        <begin position="17"/>
        <end position="35"/>
    </location>
</feature>
<feature type="domain" description="ParB-like N-terminal" evidence="3">
    <location>
        <begin position="65"/>
        <end position="157"/>
    </location>
</feature>
<dbReference type="InterPro" id="IPR036086">
    <property type="entry name" value="ParB/Sulfiredoxin_sf"/>
</dbReference>
<dbReference type="InterPro" id="IPR011111">
    <property type="entry name" value="Plasmid_RepB"/>
</dbReference>
<dbReference type="Pfam" id="PF02195">
    <property type="entry name" value="ParB_N"/>
    <property type="match status" value="1"/>
</dbReference>
<dbReference type="NCBIfam" id="TIGR03454">
    <property type="entry name" value="partition_RepB"/>
    <property type="match status" value="1"/>
</dbReference>
<comment type="caution">
    <text evidence="4">The sequence shown here is derived from an EMBL/GenBank/DDBJ whole genome shotgun (WGS) entry which is preliminary data.</text>
</comment>
<dbReference type="PANTHER" id="PTHR33375">
    <property type="entry name" value="CHROMOSOME-PARTITIONING PROTEIN PARB-RELATED"/>
    <property type="match status" value="1"/>
</dbReference>
<protein>
    <submittedName>
        <fullName evidence="4">Plasmid partitioning protein RepB</fullName>
    </submittedName>
</protein>
<dbReference type="InterPro" id="IPR003115">
    <property type="entry name" value="ParB_N"/>
</dbReference>
<evidence type="ECO:0000313" key="4">
    <source>
        <dbReference type="EMBL" id="RJT30796.1"/>
    </source>
</evidence>
<dbReference type="Gene3D" id="1.10.10.2830">
    <property type="match status" value="1"/>
</dbReference>
<evidence type="ECO:0000259" key="3">
    <source>
        <dbReference type="SMART" id="SM00470"/>
    </source>
</evidence>
<dbReference type="GO" id="GO:0003677">
    <property type="term" value="F:DNA binding"/>
    <property type="evidence" value="ECO:0007669"/>
    <property type="project" value="InterPro"/>
</dbReference>
<dbReference type="EMBL" id="QZWZ01000034">
    <property type="protein sequence ID" value="RJT30796.1"/>
    <property type="molecule type" value="Genomic_DNA"/>
</dbReference>
<organism evidence="4 5">
    <name type="scientific">Mesorhizobium waimense</name>
    <dbReference type="NCBI Taxonomy" id="1300307"/>
    <lineage>
        <taxon>Bacteria</taxon>
        <taxon>Pseudomonadati</taxon>
        <taxon>Pseudomonadota</taxon>
        <taxon>Alphaproteobacteria</taxon>
        <taxon>Hyphomicrobiales</taxon>
        <taxon>Phyllobacteriaceae</taxon>
        <taxon>Mesorhizobium</taxon>
    </lineage>
</organism>
<dbReference type="InterPro" id="IPR017819">
    <property type="entry name" value="Plasmid_partition_RepB"/>
</dbReference>
<dbReference type="RefSeq" id="WP_120017794.1">
    <property type="nucleotide sequence ID" value="NZ_QZWZ01000034.1"/>
</dbReference>
<sequence length="336" mass="37359">MTKRRDALKEYLAPITSEFSTENSTPRPRPQVSSGALQSMNEAISGFTQEANELRKAMARGETIIEIDPSDIDSSFVKDRLDDFSGEDFDALVQSIRENGQILPVLVRPYSEKSGRYQLAFGHRRVAALRHLGGKVRAFVRELTDDELVIAQGNENLERKDLSFIEKALFAFRLEELGMSRAVIMSTFGTSSKGVLSEMITLARKLPIEMIEAIGSAPGIGRPRWDTLAGQLATASDVAWKQVVESTSFKRLTSQERFEAVFEALRDQRPRNPKATSDPARWAPKDQSVSVTVKATAKKAVVIYEAKDGPSFATYVAKRLDDLYEAFRKSETSTGV</sequence>
<accession>A0A3A5K5Q8</accession>
<reference evidence="4 5" key="1">
    <citation type="submission" date="2018-09" db="EMBL/GenBank/DDBJ databases">
        <title>Mesorhizobium carmichaelinearum sp. nov. isolated from Carmichaelinea spp. root nodules in New Zealand.</title>
        <authorList>
            <person name="De Meyer S.E."/>
        </authorList>
    </citation>
    <scope>NUCLEOTIDE SEQUENCE [LARGE SCALE GENOMIC DNA]</scope>
    <source>
        <strain evidence="4 5">ICMP19557</strain>
    </source>
</reference>
<evidence type="ECO:0000313" key="5">
    <source>
        <dbReference type="Proteomes" id="UP000272706"/>
    </source>
</evidence>
<dbReference type="AlphaFoldDB" id="A0A3A5K5Q8"/>
<dbReference type="InterPro" id="IPR004437">
    <property type="entry name" value="ParB/RepB/Spo0J"/>
</dbReference>
<dbReference type="GO" id="GO:0007059">
    <property type="term" value="P:chromosome segregation"/>
    <property type="evidence" value="ECO:0007669"/>
    <property type="project" value="TreeGrafter"/>
</dbReference>
<dbReference type="SMART" id="SM00470">
    <property type="entry name" value="ParB"/>
    <property type="match status" value="1"/>
</dbReference>
<comment type="similarity">
    <text evidence="1">Belongs to the ParB family.</text>
</comment>
<dbReference type="SUPFAM" id="SSF109709">
    <property type="entry name" value="KorB DNA-binding domain-like"/>
    <property type="match status" value="1"/>
</dbReference>
<evidence type="ECO:0000256" key="2">
    <source>
        <dbReference type="SAM" id="MobiDB-lite"/>
    </source>
</evidence>
<dbReference type="PANTHER" id="PTHR33375:SF1">
    <property type="entry name" value="CHROMOSOME-PARTITIONING PROTEIN PARB-RELATED"/>
    <property type="match status" value="1"/>
</dbReference>
<dbReference type="Pfam" id="PF07506">
    <property type="entry name" value="RepB"/>
    <property type="match status" value="1"/>
</dbReference>
<feature type="region of interest" description="Disordered" evidence="2">
    <location>
        <begin position="1"/>
        <end position="35"/>
    </location>
</feature>
<keyword evidence="5" id="KW-1185">Reference proteome</keyword>
<dbReference type="GO" id="GO:0005694">
    <property type="term" value="C:chromosome"/>
    <property type="evidence" value="ECO:0007669"/>
    <property type="project" value="TreeGrafter"/>
</dbReference>
<dbReference type="OrthoDB" id="7908920at2"/>
<dbReference type="SUPFAM" id="SSF110849">
    <property type="entry name" value="ParB/Sulfiredoxin"/>
    <property type="match status" value="1"/>
</dbReference>
<dbReference type="Proteomes" id="UP000272706">
    <property type="component" value="Unassembled WGS sequence"/>
</dbReference>
<dbReference type="InterPro" id="IPR050336">
    <property type="entry name" value="Chromosome_partition/occlusion"/>
</dbReference>
<evidence type="ECO:0000256" key="1">
    <source>
        <dbReference type="ARBA" id="ARBA00006295"/>
    </source>
</evidence>
<dbReference type="Gene3D" id="3.90.1530.30">
    <property type="match status" value="1"/>
</dbReference>
<proteinExistence type="inferred from homology"/>
<dbReference type="CDD" id="cd16405">
    <property type="entry name" value="RepB_like_N"/>
    <property type="match status" value="1"/>
</dbReference>
<dbReference type="NCBIfam" id="TIGR00180">
    <property type="entry name" value="parB_part"/>
    <property type="match status" value="1"/>
</dbReference>
<name>A0A3A5K5Q8_9HYPH</name>
<gene>
    <name evidence="4" type="primary">repB</name>
    <name evidence="4" type="ORF">D3227_29790</name>
</gene>